<dbReference type="Gene3D" id="3.30.1050.40">
    <property type="match status" value="1"/>
</dbReference>
<evidence type="ECO:0000313" key="4">
    <source>
        <dbReference type="EMBL" id="GGF29768.1"/>
    </source>
</evidence>
<name>A0A917B903_9MICO</name>
<gene>
    <name evidence="4" type="ORF">GCM10011399_23670</name>
</gene>
<evidence type="ECO:0000313" key="5">
    <source>
        <dbReference type="Proteomes" id="UP000598775"/>
    </source>
</evidence>
<dbReference type="AlphaFoldDB" id="A0A917B903"/>
<accession>A0A917B903</accession>
<dbReference type="Proteomes" id="UP000598775">
    <property type="component" value="Unassembled WGS sequence"/>
</dbReference>
<sequence>MARARIADAVGLSAVAAVAAVTASPGTADLADAADLADGSGTTGGAAATGGAGGAAATGGAGGAGTTDGAAASGTARAVGRDVIATAVRYTLQVLAERAKGNTVEVRVPPFAAVQCIEGPGHTRGTPPNVVEMDAPTWLALVTGTLDWVSGVEAGRIHASGQRADLRGYVPLAGLGLRPGS</sequence>
<dbReference type="InterPro" id="IPR041629">
    <property type="entry name" value="SCP_3"/>
</dbReference>
<evidence type="ECO:0000256" key="1">
    <source>
        <dbReference type="SAM" id="MobiDB-lite"/>
    </source>
</evidence>
<feature type="region of interest" description="Disordered" evidence="1">
    <location>
        <begin position="41"/>
        <end position="71"/>
    </location>
</feature>
<keyword evidence="2" id="KW-0732">Signal</keyword>
<feature type="chain" id="PRO_5038371351" description="Bacterial SCP orthologue domain-containing protein" evidence="2">
    <location>
        <begin position="20"/>
        <end position="181"/>
    </location>
</feature>
<comment type="caution">
    <text evidence="4">The sequence shown here is derived from an EMBL/GenBank/DDBJ whole genome shotgun (WGS) entry which is preliminary data.</text>
</comment>
<dbReference type="EMBL" id="BMGP01000004">
    <property type="protein sequence ID" value="GGF29768.1"/>
    <property type="molecule type" value="Genomic_DNA"/>
</dbReference>
<reference evidence="4 5" key="1">
    <citation type="journal article" date="2014" name="Int. J. Syst. Evol. Microbiol.">
        <title>Complete genome sequence of Corynebacterium casei LMG S-19264T (=DSM 44701T), isolated from a smear-ripened cheese.</title>
        <authorList>
            <consortium name="US DOE Joint Genome Institute (JGI-PGF)"/>
            <person name="Walter F."/>
            <person name="Albersmeier A."/>
            <person name="Kalinowski J."/>
            <person name="Ruckert C."/>
        </authorList>
    </citation>
    <scope>NUCLEOTIDE SEQUENCE [LARGE SCALE GENOMIC DNA]</scope>
    <source>
        <strain evidence="4 5">CGMCC 1.12976</strain>
    </source>
</reference>
<dbReference type="Pfam" id="PF17844">
    <property type="entry name" value="SCP_3"/>
    <property type="match status" value="1"/>
</dbReference>
<protein>
    <recommendedName>
        <fullName evidence="3">Bacterial SCP orthologue domain-containing protein</fullName>
    </recommendedName>
</protein>
<feature type="domain" description="Bacterial SCP orthologue" evidence="3">
    <location>
        <begin position="81"/>
        <end position="172"/>
    </location>
</feature>
<evidence type="ECO:0000256" key="2">
    <source>
        <dbReference type="SAM" id="SignalP"/>
    </source>
</evidence>
<keyword evidence="5" id="KW-1185">Reference proteome</keyword>
<feature type="signal peptide" evidence="2">
    <location>
        <begin position="1"/>
        <end position="19"/>
    </location>
</feature>
<evidence type="ECO:0000259" key="3">
    <source>
        <dbReference type="Pfam" id="PF17844"/>
    </source>
</evidence>
<feature type="compositionally biased region" description="Gly residues" evidence="1">
    <location>
        <begin position="41"/>
        <end position="66"/>
    </location>
</feature>
<organism evidence="4 5">
    <name type="scientific">Subtercola lobariae</name>
    <dbReference type="NCBI Taxonomy" id="1588641"/>
    <lineage>
        <taxon>Bacteria</taxon>
        <taxon>Bacillati</taxon>
        <taxon>Actinomycetota</taxon>
        <taxon>Actinomycetes</taxon>
        <taxon>Micrococcales</taxon>
        <taxon>Microbacteriaceae</taxon>
        <taxon>Subtercola</taxon>
    </lineage>
</organism>
<proteinExistence type="predicted"/>